<evidence type="ECO:0000256" key="2">
    <source>
        <dbReference type="SAM" id="MobiDB-lite"/>
    </source>
</evidence>
<feature type="compositionally biased region" description="Acidic residues" evidence="2">
    <location>
        <begin position="130"/>
        <end position="141"/>
    </location>
</feature>
<organism evidence="4">
    <name type="scientific">Macrobrachium rosenbergii</name>
    <name type="common">Giant fresh water prawn</name>
    <dbReference type="NCBI Taxonomy" id="79674"/>
    <lineage>
        <taxon>Eukaryota</taxon>
        <taxon>Metazoa</taxon>
        <taxon>Ecdysozoa</taxon>
        <taxon>Arthropoda</taxon>
        <taxon>Crustacea</taxon>
        <taxon>Multicrustacea</taxon>
        <taxon>Malacostraca</taxon>
        <taxon>Eumalacostraca</taxon>
        <taxon>Eucarida</taxon>
        <taxon>Decapoda</taxon>
        <taxon>Pleocyemata</taxon>
        <taxon>Caridea</taxon>
        <taxon>Palaemonoidea</taxon>
        <taxon>Palaemonidae</taxon>
        <taxon>Macrobrachium</taxon>
    </lineage>
</organism>
<name>B8LG60_MACRS</name>
<reference evidence="4" key="2">
    <citation type="journal article" date="2009" name="Mol. Biotechnol.">
        <title>Full-length normalization subtractive hybridization: a novel method for generating differentially expressed cDNAs.</title>
        <authorList>
            <person name="Dai Z.M."/>
            <person name="Zhu X.J."/>
            <person name="Yang W.J."/>
        </authorList>
    </citation>
    <scope>NUCLEOTIDE SEQUENCE</scope>
</reference>
<dbReference type="AlphaFoldDB" id="B8LG60"/>
<sequence length="528" mass="60919">MESINASWTAPPGAAQPMGIQSTAGAVPVMNDKGEVSMKKVKVQRYVSGKRPDYAPASSDDEEEEDEDFTVPRGAVPTASAPHKSLTEAEMADPRLRRLLAHREVAVVRDEEEMDHDIPSRRRLVHETEVVELSDGEEPENPSDREVKDDLEGDIGEIATPDEERMKIKEEKEDTDEDERMVSKEDVGMSEVVEHPTLPPEVRRSHRLAESDSEPEGEVDENELVIRRLNIRQRALQKTQQEEEILGKEDEGSEESSEEESSEYSEESDSEEEGPRLKPVFVRKKDRVTIHQKEQQQVKVKQQEADNRRRVEERSRETLGLIEQENRNAANLRNNIADNDPMNTINTDDEADDAEYELWKLRELRRLKRDKGEREAAEKDHEEVDKLRNMTEEERRIELRNNPKVITNKAIKGKYKFLQKYYHRWSFFLDNEEEVLKRDFSGATLEDHFDKTILPKVMQVKNFGRSGRSKYTHLVDQDTTSFDSLWASDTQMNHKFFTSNAGGMKQLFDRIALKKRTGTSANNTTARK</sequence>
<dbReference type="PANTHER" id="PTHR15327">
    <property type="entry name" value="MICROFIBRIL-ASSOCIATED PROTEIN"/>
    <property type="match status" value="1"/>
</dbReference>
<feature type="compositionally biased region" description="Acidic residues" evidence="2">
    <location>
        <begin position="59"/>
        <end position="69"/>
    </location>
</feature>
<dbReference type="EMBL" id="EF364555">
    <property type="protein sequence ID" value="ABQ41248.1"/>
    <property type="molecule type" value="mRNA"/>
</dbReference>
<evidence type="ECO:0000313" key="4">
    <source>
        <dbReference type="EMBL" id="ABQ41248.1"/>
    </source>
</evidence>
<feature type="compositionally biased region" description="Basic and acidic residues" evidence="2">
    <location>
        <begin position="287"/>
        <end position="316"/>
    </location>
</feature>
<feature type="domain" description="Micro-fibrillar-associated protein 1 C-terminal" evidence="3">
    <location>
        <begin position="268"/>
        <end position="479"/>
    </location>
</feature>
<protein>
    <submittedName>
        <fullName evidence="4">Male reproductive-related microfibril-associated protein</fullName>
    </submittedName>
</protein>
<proteinExistence type="evidence at transcript level"/>
<evidence type="ECO:0000259" key="3">
    <source>
        <dbReference type="Pfam" id="PF06991"/>
    </source>
</evidence>
<feature type="compositionally biased region" description="Basic and acidic residues" evidence="2">
    <location>
        <begin position="162"/>
        <end position="172"/>
    </location>
</feature>
<feature type="region of interest" description="Disordered" evidence="2">
    <location>
        <begin position="111"/>
        <end position="316"/>
    </location>
</feature>
<dbReference type="InterPro" id="IPR009730">
    <property type="entry name" value="MFAP1_C"/>
</dbReference>
<dbReference type="InterPro" id="IPR033194">
    <property type="entry name" value="MFAP1"/>
</dbReference>
<dbReference type="Pfam" id="PF06991">
    <property type="entry name" value="MFAP1"/>
    <property type="match status" value="1"/>
</dbReference>
<feature type="compositionally biased region" description="Basic and acidic residues" evidence="2">
    <location>
        <begin position="201"/>
        <end position="210"/>
    </location>
</feature>
<feature type="compositionally biased region" description="Acidic residues" evidence="2">
    <location>
        <begin position="251"/>
        <end position="272"/>
    </location>
</feature>
<reference evidence="4" key="1">
    <citation type="submission" date="2007-01" db="EMBL/GenBank/DDBJ databases">
        <authorList>
            <person name="Dai Z.-M."/>
            <person name="Zhu X.-J."/>
            <person name="Yang W.-J."/>
        </authorList>
    </citation>
    <scope>NUCLEOTIDE SEQUENCE</scope>
</reference>
<feature type="region of interest" description="Disordered" evidence="2">
    <location>
        <begin position="45"/>
        <end position="94"/>
    </location>
</feature>
<feature type="compositionally biased region" description="Basic and acidic residues" evidence="2">
    <location>
        <begin position="116"/>
        <end position="129"/>
    </location>
</feature>
<evidence type="ECO:0000256" key="1">
    <source>
        <dbReference type="ARBA" id="ARBA00008155"/>
    </source>
</evidence>
<feature type="compositionally biased region" description="Acidic residues" evidence="2">
    <location>
        <begin position="211"/>
        <end position="223"/>
    </location>
</feature>
<accession>B8LG60</accession>
<feature type="region of interest" description="Disordered" evidence="2">
    <location>
        <begin position="1"/>
        <end position="20"/>
    </location>
</feature>
<comment type="similarity">
    <text evidence="1">Belongs to the MFAP1 family.</text>
</comment>